<feature type="domain" description="Tyrosinase copper-binding" evidence="1">
    <location>
        <begin position="255"/>
        <end position="291"/>
    </location>
</feature>
<dbReference type="Pfam" id="PF00264">
    <property type="entry name" value="Tyrosinase"/>
    <property type="match status" value="1"/>
</dbReference>
<protein>
    <recommendedName>
        <fullName evidence="1">Tyrosinase copper-binding domain-containing protein</fullName>
    </recommendedName>
</protein>
<sequence length="334" mass="38562">ATIDCISVPRCTGNLLQGFRYLVLMTATTLKKSSHSCHKLDVKMLERYVKGMLLKAWERGCISLGIKGILDVHNGELKQQRRRRLRKRHLKSEVALLHSLSPLFHLSRWPCDFPPETPLVVCGVIPVNRVILHCMCVVRTADGRSYGHVITKISRKDGLPNFLRYGALLARVSARSRAPNVRSWGFPRAAKMPAWLWPHLNGKKMENLVTWYKFTFAVNVMLNLSNKNSPHFATPPLVSPTVFEEVIREVFLWKIRDCIGESMQSILTATFTPEFWLHHTFIDKLWAKWARHITDRELAHYRNTTFKMPGLERFAWEYMSLIMLPGGVIVVYEE</sequence>
<accession>A0ABN8LS70</accession>
<evidence type="ECO:0000313" key="2">
    <source>
        <dbReference type="EMBL" id="CAH3020079.1"/>
    </source>
</evidence>
<name>A0ABN8LS70_9CNID</name>
<evidence type="ECO:0000259" key="1">
    <source>
        <dbReference type="Pfam" id="PF00264"/>
    </source>
</evidence>
<comment type="caution">
    <text evidence="2">The sequence shown here is derived from an EMBL/GenBank/DDBJ whole genome shotgun (WGS) entry which is preliminary data.</text>
</comment>
<dbReference type="Gene3D" id="1.10.1280.10">
    <property type="entry name" value="Di-copper center containing domain from catechol oxidase"/>
    <property type="match status" value="1"/>
</dbReference>
<gene>
    <name evidence="2" type="ORF">PEVE_00005510</name>
</gene>
<evidence type="ECO:0000313" key="3">
    <source>
        <dbReference type="Proteomes" id="UP001159427"/>
    </source>
</evidence>
<proteinExistence type="predicted"/>
<organism evidence="2 3">
    <name type="scientific">Porites evermanni</name>
    <dbReference type="NCBI Taxonomy" id="104178"/>
    <lineage>
        <taxon>Eukaryota</taxon>
        <taxon>Metazoa</taxon>
        <taxon>Cnidaria</taxon>
        <taxon>Anthozoa</taxon>
        <taxon>Hexacorallia</taxon>
        <taxon>Scleractinia</taxon>
        <taxon>Fungiina</taxon>
        <taxon>Poritidae</taxon>
        <taxon>Porites</taxon>
    </lineage>
</organism>
<feature type="non-terminal residue" evidence="2">
    <location>
        <position position="1"/>
    </location>
</feature>
<dbReference type="EMBL" id="CALNXI010000135">
    <property type="protein sequence ID" value="CAH3020079.1"/>
    <property type="molecule type" value="Genomic_DNA"/>
</dbReference>
<keyword evidence="3" id="KW-1185">Reference proteome</keyword>
<dbReference type="InterPro" id="IPR002227">
    <property type="entry name" value="Tyrosinase_Cu-bd"/>
</dbReference>
<dbReference type="InterPro" id="IPR008922">
    <property type="entry name" value="Di-copper_centre_dom_sf"/>
</dbReference>
<dbReference type="Proteomes" id="UP001159427">
    <property type="component" value="Unassembled WGS sequence"/>
</dbReference>
<reference evidence="2 3" key="1">
    <citation type="submission" date="2022-05" db="EMBL/GenBank/DDBJ databases">
        <authorList>
            <consortium name="Genoscope - CEA"/>
            <person name="William W."/>
        </authorList>
    </citation>
    <scope>NUCLEOTIDE SEQUENCE [LARGE SCALE GENOMIC DNA]</scope>
</reference>
<dbReference type="SUPFAM" id="SSF48056">
    <property type="entry name" value="Di-copper centre-containing domain"/>
    <property type="match status" value="1"/>
</dbReference>